<protein>
    <recommendedName>
        <fullName evidence="3">DUF1579 domain-containing protein</fullName>
    </recommendedName>
</protein>
<organism evidence="1 2">
    <name type="scientific">Nocardia terrae</name>
    <dbReference type="NCBI Taxonomy" id="2675851"/>
    <lineage>
        <taxon>Bacteria</taxon>
        <taxon>Bacillati</taxon>
        <taxon>Actinomycetota</taxon>
        <taxon>Actinomycetes</taxon>
        <taxon>Mycobacteriales</taxon>
        <taxon>Nocardiaceae</taxon>
        <taxon>Nocardia</taxon>
    </lineage>
</organism>
<gene>
    <name evidence="1" type="ORF">GPX89_24340</name>
</gene>
<evidence type="ECO:0000313" key="1">
    <source>
        <dbReference type="EMBL" id="MVU80366.1"/>
    </source>
</evidence>
<keyword evidence="2" id="KW-1185">Reference proteome</keyword>
<accession>A0A7K1V156</accession>
<dbReference type="RefSeq" id="WP_157390023.1">
    <property type="nucleotide sequence ID" value="NZ_WRPP01000005.1"/>
</dbReference>
<dbReference type="Proteomes" id="UP000466794">
    <property type="component" value="Unassembled WGS sequence"/>
</dbReference>
<evidence type="ECO:0008006" key="3">
    <source>
        <dbReference type="Google" id="ProtNLM"/>
    </source>
</evidence>
<sequence>MDTTFRSADALANVLHAQGPHPDHVEKLALFGQFIGSWRVTNRLRDADGSWTTYPGRWDFGWTLGGLAIQDVLDCPTAPNRYPGTTIRCYVPATDSWNAVWLDPHSGLHVTLHASSADTGIVLEGSTHVGTSVRWIFSNITDTSFHWQGYLARDATSFELVQEMAAHRLRDR</sequence>
<reference evidence="1 2" key="1">
    <citation type="submission" date="2019-12" db="EMBL/GenBank/DDBJ databases">
        <title>Nocardia sp. nov. ET3-3 isolated from soil.</title>
        <authorList>
            <person name="Kanchanasin P."/>
            <person name="Tanasupawat S."/>
            <person name="Yuki M."/>
            <person name="Kudo T."/>
        </authorList>
    </citation>
    <scope>NUCLEOTIDE SEQUENCE [LARGE SCALE GENOMIC DNA]</scope>
    <source>
        <strain evidence="1 2">ET3-3</strain>
    </source>
</reference>
<proteinExistence type="predicted"/>
<name>A0A7K1V156_9NOCA</name>
<dbReference type="AlphaFoldDB" id="A0A7K1V156"/>
<comment type="caution">
    <text evidence="1">The sequence shown here is derived from an EMBL/GenBank/DDBJ whole genome shotgun (WGS) entry which is preliminary data.</text>
</comment>
<dbReference type="EMBL" id="WRPP01000005">
    <property type="protein sequence ID" value="MVU80366.1"/>
    <property type="molecule type" value="Genomic_DNA"/>
</dbReference>
<evidence type="ECO:0000313" key="2">
    <source>
        <dbReference type="Proteomes" id="UP000466794"/>
    </source>
</evidence>